<gene>
    <name evidence="3" type="ORF">QCA50_013500</name>
</gene>
<evidence type="ECO:0000259" key="2">
    <source>
        <dbReference type="Pfam" id="PF00659"/>
    </source>
</evidence>
<evidence type="ECO:0000313" key="3">
    <source>
        <dbReference type="EMBL" id="KAK7683238.1"/>
    </source>
</evidence>
<dbReference type="Pfam" id="PF00659">
    <property type="entry name" value="POLO_box"/>
    <property type="match status" value="1"/>
</dbReference>
<evidence type="ECO:0000256" key="1">
    <source>
        <dbReference type="SAM" id="MobiDB-lite"/>
    </source>
</evidence>
<sequence length="243" mass="27251">MNVDVGDFGLWWTQDYEFILLLKCCLTQQTVTASRSILGPLASSCTHLCSVVLPGSSEDQRRRFPAGIPPDETRHRLQFNFTDHSKVVLSSRGLVVTHIDKTPNISLRRNPPRNHGRRPALSKPGSTNGSSTSKEISISLFVMDTSDARQRPTSQRTYIYSQLLPECSDVDATINFNKTGMVSFGSRGAALPPKSRTMEINVADEEEGISFRLTSLVMTRRKGVNYELRFLTCRLHRLHTPNN</sequence>
<organism evidence="3 4">
    <name type="scientific">Cerrena zonata</name>
    <dbReference type="NCBI Taxonomy" id="2478898"/>
    <lineage>
        <taxon>Eukaryota</taxon>
        <taxon>Fungi</taxon>
        <taxon>Dikarya</taxon>
        <taxon>Basidiomycota</taxon>
        <taxon>Agaricomycotina</taxon>
        <taxon>Agaricomycetes</taxon>
        <taxon>Polyporales</taxon>
        <taxon>Cerrenaceae</taxon>
        <taxon>Cerrena</taxon>
    </lineage>
</organism>
<comment type="caution">
    <text evidence="3">The sequence shown here is derived from an EMBL/GenBank/DDBJ whole genome shotgun (WGS) entry which is preliminary data.</text>
</comment>
<feature type="domain" description="POLO box" evidence="2">
    <location>
        <begin position="76"/>
        <end position="102"/>
    </location>
</feature>
<dbReference type="EMBL" id="JASBNA010000031">
    <property type="protein sequence ID" value="KAK7683238.1"/>
    <property type="molecule type" value="Genomic_DNA"/>
</dbReference>
<dbReference type="AlphaFoldDB" id="A0AAW0FZZ2"/>
<dbReference type="Proteomes" id="UP001385951">
    <property type="component" value="Unassembled WGS sequence"/>
</dbReference>
<dbReference type="InterPro" id="IPR036947">
    <property type="entry name" value="POLO_box_dom_sf"/>
</dbReference>
<feature type="region of interest" description="Disordered" evidence="1">
    <location>
        <begin position="101"/>
        <end position="132"/>
    </location>
</feature>
<keyword evidence="4" id="KW-1185">Reference proteome</keyword>
<name>A0AAW0FZZ2_9APHY</name>
<evidence type="ECO:0000313" key="4">
    <source>
        <dbReference type="Proteomes" id="UP001385951"/>
    </source>
</evidence>
<reference evidence="3 4" key="1">
    <citation type="submission" date="2022-09" db="EMBL/GenBank/DDBJ databases">
        <authorList>
            <person name="Palmer J.M."/>
        </authorList>
    </citation>
    <scope>NUCLEOTIDE SEQUENCE [LARGE SCALE GENOMIC DNA]</scope>
    <source>
        <strain evidence="3 4">DSM 7382</strain>
    </source>
</reference>
<protein>
    <recommendedName>
        <fullName evidence="2">POLO box domain-containing protein</fullName>
    </recommendedName>
</protein>
<feature type="compositionally biased region" description="Basic residues" evidence="1">
    <location>
        <begin position="110"/>
        <end position="120"/>
    </location>
</feature>
<dbReference type="InterPro" id="IPR000959">
    <property type="entry name" value="POLO_box_dom"/>
</dbReference>
<accession>A0AAW0FZZ2</accession>
<dbReference type="SUPFAM" id="SSF82615">
    <property type="entry name" value="Polo-box domain"/>
    <property type="match status" value="1"/>
</dbReference>
<proteinExistence type="predicted"/>
<dbReference type="Gene3D" id="3.30.1120.30">
    <property type="entry name" value="POLO box domain"/>
    <property type="match status" value="1"/>
</dbReference>